<dbReference type="EMBL" id="GBRH01166178">
    <property type="protein sequence ID" value="JAE31718.1"/>
    <property type="molecule type" value="Transcribed_RNA"/>
</dbReference>
<proteinExistence type="predicted"/>
<reference evidence="1" key="2">
    <citation type="journal article" date="2015" name="Data Brief">
        <title>Shoot transcriptome of the giant reed, Arundo donax.</title>
        <authorList>
            <person name="Barrero R.A."/>
            <person name="Guerrero F.D."/>
            <person name="Moolhuijzen P."/>
            <person name="Goolsby J.A."/>
            <person name="Tidwell J."/>
            <person name="Bellgard S.E."/>
            <person name="Bellgard M.I."/>
        </authorList>
    </citation>
    <scope>NUCLEOTIDE SEQUENCE</scope>
    <source>
        <tissue evidence="1">Shoot tissue taken approximately 20 cm above the soil surface</tissue>
    </source>
</reference>
<accession>A0A0A9HFM7</accession>
<evidence type="ECO:0000313" key="1">
    <source>
        <dbReference type="EMBL" id="JAE31718.1"/>
    </source>
</evidence>
<sequence>MFPPACMMKLLIQLLGKEEVGQVACQGNSFEEEEVSFNRELF</sequence>
<reference evidence="1" key="1">
    <citation type="submission" date="2014-09" db="EMBL/GenBank/DDBJ databases">
        <authorList>
            <person name="Magalhaes I.L.F."/>
            <person name="Oliveira U."/>
            <person name="Santos F.R."/>
            <person name="Vidigal T.H.D.A."/>
            <person name="Brescovit A.D."/>
            <person name="Santos A.J."/>
        </authorList>
    </citation>
    <scope>NUCLEOTIDE SEQUENCE</scope>
    <source>
        <tissue evidence="1">Shoot tissue taken approximately 20 cm above the soil surface</tissue>
    </source>
</reference>
<dbReference type="AlphaFoldDB" id="A0A0A9HFM7"/>
<organism evidence="1">
    <name type="scientific">Arundo donax</name>
    <name type="common">Giant reed</name>
    <name type="synonym">Donax arundinaceus</name>
    <dbReference type="NCBI Taxonomy" id="35708"/>
    <lineage>
        <taxon>Eukaryota</taxon>
        <taxon>Viridiplantae</taxon>
        <taxon>Streptophyta</taxon>
        <taxon>Embryophyta</taxon>
        <taxon>Tracheophyta</taxon>
        <taxon>Spermatophyta</taxon>
        <taxon>Magnoliopsida</taxon>
        <taxon>Liliopsida</taxon>
        <taxon>Poales</taxon>
        <taxon>Poaceae</taxon>
        <taxon>PACMAD clade</taxon>
        <taxon>Arundinoideae</taxon>
        <taxon>Arundineae</taxon>
        <taxon>Arundo</taxon>
    </lineage>
</organism>
<protein>
    <submittedName>
        <fullName evidence="1">Uncharacterized protein</fullName>
    </submittedName>
</protein>
<name>A0A0A9HFM7_ARUDO</name>